<feature type="compositionally biased region" description="Basic and acidic residues" evidence="1">
    <location>
        <begin position="119"/>
        <end position="133"/>
    </location>
</feature>
<evidence type="ECO:0000313" key="3">
    <source>
        <dbReference type="EMBL" id="GHH76103.1"/>
    </source>
</evidence>
<feature type="compositionally biased region" description="Low complexity" evidence="1">
    <location>
        <begin position="14"/>
        <end position="46"/>
    </location>
</feature>
<comment type="caution">
    <text evidence="3">The sequence shown here is derived from an EMBL/GenBank/DDBJ whole genome shotgun (WGS) entry which is preliminary data.</text>
</comment>
<organism evidence="3 4">
    <name type="scientific">Kitasatospora indigofera</name>
    <dbReference type="NCBI Taxonomy" id="67307"/>
    <lineage>
        <taxon>Bacteria</taxon>
        <taxon>Bacillati</taxon>
        <taxon>Actinomycetota</taxon>
        <taxon>Actinomycetes</taxon>
        <taxon>Kitasatosporales</taxon>
        <taxon>Streptomycetaceae</taxon>
        <taxon>Kitasatospora</taxon>
    </lineage>
</organism>
<sequence length="543" mass="56442">MQGSRAVTRAVTGTAGPARPAAQALAAQAAPPQAPASAAPATSAPASPTPWPVFGARLRHWRRSAGLTQARLATLVGYDHTAISKLEHGTRRATPRLAARLDGLLGAEGDLLTAFRAAEERQEHQERSEHADGVAHAGSAAGAEHGRQGQYGQPVRPDPPGPSGPVRPPLPGWPAAEPVPTALPPLGGLLPARLPDYGLLCPLHGATGCVVPPAADVAALHAGFCATAPDGPPRTDADTVHALTGLLAVHIRAGEEHIHPGIAAAVEHTLRVIVRQLPLAPADPRRPLARLAAEYAHAAGVLRMQRGRNATAMACFDRALSWSELADDPATQVAALSDMSTLARLEGDAASALGYAREITRAAPGRHWAGAMAQVYQARAHALAGDVRETVRHVGRARLHLDHIGSRDESDAPWLTIASMHLRVESGAAAALRDAAAVVGDPGLARRALDAAGTALELLAPEQLPSARLLFRLRIADCHLCADDPQAALALLRPALEDPAVGVGGLPALVGHELRGLRDRLAARRGGPPELAAAARRLDELAR</sequence>
<proteinExistence type="predicted"/>
<dbReference type="PROSITE" id="PS50943">
    <property type="entry name" value="HTH_CROC1"/>
    <property type="match status" value="1"/>
</dbReference>
<dbReference type="GO" id="GO:0003677">
    <property type="term" value="F:DNA binding"/>
    <property type="evidence" value="ECO:0007669"/>
    <property type="project" value="InterPro"/>
</dbReference>
<keyword evidence="4" id="KW-1185">Reference proteome</keyword>
<feature type="compositionally biased region" description="Low complexity" evidence="1">
    <location>
        <begin position="134"/>
        <end position="143"/>
    </location>
</feature>
<dbReference type="Pfam" id="PF13560">
    <property type="entry name" value="HTH_31"/>
    <property type="match status" value="1"/>
</dbReference>
<feature type="region of interest" description="Disordered" evidence="1">
    <location>
        <begin position="1"/>
        <end position="48"/>
    </location>
</feature>
<evidence type="ECO:0000256" key="1">
    <source>
        <dbReference type="SAM" id="MobiDB-lite"/>
    </source>
</evidence>
<dbReference type="Gene3D" id="1.10.260.40">
    <property type="entry name" value="lambda repressor-like DNA-binding domains"/>
    <property type="match status" value="1"/>
</dbReference>
<dbReference type="InterPro" id="IPR011990">
    <property type="entry name" value="TPR-like_helical_dom_sf"/>
</dbReference>
<feature type="region of interest" description="Disordered" evidence="1">
    <location>
        <begin position="119"/>
        <end position="176"/>
    </location>
</feature>
<dbReference type="InterPro" id="IPR010982">
    <property type="entry name" value="Lambda_DNA-bd_dom_sf"/>
</dbReference>
<name>A0A919G0X4_9ACTN</name>
<reference evidence="3" key="2">
    <citation type="submission" date="2020-09" db="EMBL/GenBank/DDBJ databases">
        <authorList>
            <person name="Sun Q."/>
            <person name="Ohkuma M."/>
        </authorList>
    </citation>
    <scope>NUCLEOTIDE SEQUENCE</scope>
    <source>
        <strain evidence="3">JCM 4646</strain>
    </source>
</reference>
<dbReference type="SUPFAM" id="SSF48452">
    <property type="entry name" value="TPR-like"/>
    <property type="match status" value="1"/>
</dbReference>
<evidence type="ECO:0000313" key="4">
    <source>
        <dbReference type="Proteomes" id="UP000617734"/>
    </source>
</evidence>
<gene>
    <name evidence="3" type="ORF">GCM10018781_46510</name>
</gene>
<accession>A0A919G0X4</accession>
<dbReference type="InterPro" id="IPR001387">
    <property type="entry name" value="Cro/C1-type_HTH"/>
</dbReference>
<dbReference type="AlphaFoldDB" id="A0A919G0X4"/>
<dbReference type="Gene3D" id="1.25.40.10">
    <property type="entry name" value="Tetratricopeptide repeat domain"/>
    <property type="match status" value="1"/>
</dbReference>
<reference evidence="3" key="1">
    <citation type="journal article" date="2014" name="Int. J. Syst. Evol. Microbiol.">
        <title>Complete genome sequence of Corynebacterium casei LMG S-19264T (=DSM 44701T), isolated from a smear-ripened cheese.</title>
        <authorList>
            <consortium name="US DOE Joint Genome Institute (JGI-PGF)"/>
            <person name="Walter F."/>
            <person name="Albersmeier A."/>
            <person name="Kalinowski J."/>
            <person name="Ruckert C."/>
        </authorList>
    </citation>
    <scope>NUCLEOTIDE SEQUENCE</scope>
    <source>
        <strain evidence="3">JCM 4646</strain>
    </source>
</reference>
<dbReference type="SMART" id="SM00530">
    <property type="entry name" value="HTH_XRE"/>
    <property type="match status" value="1"/>
</dbReference>
<feature type="compositionally biased region" description="Pro residues" evidence="1">
    <location>
        <begin position="156"/>
        <end position="172"/>
    </location>
</feature>
<evidence type="ECO:0000259" key="2">
    <source>
        <dbReference type="PROSITE" id="PS50943"/>
    </source>
</evidence>
<protein>
    <submittedName>
        <fullName evidence="3">Transcriptional regulator</fullName>
    </submittedName>
</protein>
<dbReference type="CDD" id="cd00093">
    <property type="entry name" value="HTH_XRE"/>
    <property type="match status" value="1"/>
</dbReference>
<feature type="domain" description="HTH cro/C1-type" evidence="2">
    <location>
        <begin position="58"/>
        <end position="112"/>
    </location>
</feature>
<dbReference type="SUPFAM" id="SSF47413">
    <property type="entry name" value="lambda repressor-like DNA-binding domains"/>
    <property type="match status" value="1"/>
</dbReference>
<dbReference type="EMBL" id="BNBO01000028">
    <property type="protein sequence ID" value="GHH76103.1"/>
    <property type="molecule type" value="Genomic_DNA"/>
</dbReference>
<dbReference type="Proteomes" id="UP000617734">
    <property type="component" value="Unassembled WGS sequence"/>
</dbReference>